<feature type="transmembrane region" description="Helical" evidence="1">
    <location>
        <begin position="70"/>
        <end position="88"/>
    </location>
</feature>
<keyword evidence="1" id="KW-0472">Membrane</keyword>
<evidence type="ECO:0000313" key="3">
    <source>
        <dbReference type="Proteomes" id="UP000218615"/>
    </source>
</evidence>
<feature type="transmembrane region" description="Helical" evidence="1">
    <location>
        <begin position="146"/>
        <end position="167"/>
    </location>
</feature>
<dbReference type="InterPro" id="IPR011672">
    <property type="entry name" value="DUF1614"/>
</dbReference>
<evidence type="ECO:0000256" key="1">
    <source>
        <dbReference type="SAM" id="Phobius"/>
    </source>
</evidence>
<feature type="transmembrane region" description="Helical" evidence="1">
    <location>
        <begin position="122"/>
        <end position="139"/>
    </location>
</feature>
<proteinExistence type="predicted"/>
<feature type="transmembrane region" description="Helical" evidence="1">
    <location>
        <begin position="173"/>
        <end position="190"/>
    </location>
</feature>
<feature type="transmembrane region" description="Helical" evidence="1">
    <location>
        <begin position="97"/>
        <end position="116"/>
    </location>
</feature>
<keyword evidence="1" id="KW-1133">Transmembrane helix</keyword>
<name>A0A284VS14_9EURY</name>
<protein>
    <recommendedName>
        <fullName evidence="4">DUF1614 domain-containing protein</fullName>
    </recommendedName>
</protein>
<evidence type="ECO:0008006" key="4">
    <source>
        <dbReference type="Google" id="ProtNLM"/>
    </source>
</evidence>
<dbReference type="OrthoDB" id="46118at2157"/>
<reference evidence="3" key="1">
    <citation type="submission" date="2017-06" db="EMBL/GenBank/DDBJ databases">
        <authorList>
            <person name="Cremers G."/>
        </authorList>
    </citation>
    <scope>NUCLEOTIDE SEQUENCE [LARGE SCALE GENOMIC DNA]</scope>
</reference>
<keyword evidence="1" id="KW-0812">Transmembrane</keyword>
<gene>
    <name evidence="2" type="ORF">MNV_590014</name>
</gene>
<feature type="transmembrane region" description="Helical" evidence="1">
    <location>
        <begin position="12"/>
        <end position="37"/>
    </location>
</feature>
<dbReference type="Proteomes" id="UP000218615">
    <property type="component" value="Unassembled WGS sequence"/>
</dbReference>
<feature type="transmembrane region" description="Helical" evidence="1">
    <location>
        <begin position="46"/>
        <end position="64"/>
    </location>
</feature>
<accession>A0A284VS14</accession>
<organism evidence="2 3">
    <name type="scientific">Candidatus Methanoperedens nitratireducens</name>
    <dbReference type="NCBI Taxonomy" id="1392998"/>
    <lineage>
        <taxon>Archaea</taxon>
        <taxon>Methanobacteriati</taxon>
        <taxon>Methanobacteriota</taxon>
        <taxon>Stenosarchaea group</taxon>
        <taxon>Methanomicrobia</taxon>
        <taxon>Methanosarcinales</taxon>
        <taxon>ANME-2 cluster</taxon>
        <taxon>Candidatus Methanoperedentaceae</taxon>
        <taxon>Candidatus Methanoperedens</taxon>
    </lineage>
</organism>
<dbReference type="AlphaFoldDB" id="A0A284VS14"/>
<keyword evidence="3" id="KW-1185">Reference proteome</keyword>
<feature type="transmembrane region" description="Helical" evidence="1">
    <location>
        <begin position="202"/>
        <end position="224"/>
    </location>
</feature>
<dbReference type="EMBL" id="FZMP01000206">
    <property type="protein sequence ID" value="SNQ62081.1"/>
    <property type="molecule type" value="Genomic_DNA"/>
</dbReference>
<evidence type="ECO:0000313" key="2">
    <source>
        <dbReference type="EMBL" id="SNQ62081.1"/>
    </source>
</evidence>
<dbReference type="Pfam" id="PF07758">
    <property type="entry name" value="DUF1614"/>
    <property type="match status" value="1"/>
</dbReference>
<dbReference type="RefSeq" id="WP_096206697.1">
    <property type="nucleotide sequence ID" value="NZ_FZMP01000206.1"/>
</dbReference>
<sequence length="225" mass="23909">MSHLFYPRIAASFLALFFLVLIALFFLVSLGLIGIAFRKLGFPPEYSILLLFLSLLGSHINIPVRRIESQVPVISGAVIDFYGLRYVIPPIEVKRRTIIAINIGGAVIPVIISGFLMFRANLADVVFGVTVMSILIHMIARPIKGLGIAVPALLPPLMSAALALLLSPQDPPIIAYISGTLGSLIGADLLNLEKIPELGTPVASIGGAGTFDGIFLTGIISVLLA</sequence>